<dbReference type="STRING" id="1715692.RUE5091_02794"/>
<dbReference type="Pfam" id="PF13411">
    <property type="entry name" value="MerR_1"/>
    <property type="match status" value="1"/>
</dbReference>
<keyword evidence="2" id="KW-0805">Transcription regulation</keyword>
<evidence type="ECO:0000259" key="6">
    <source>
        <dbReference type="PROSITE" id="PS50937"/>
    </source>
</evidence>
<dbReference type="SMART" id="SM00422">
    <property type="entry name" value="HTH_MERR"/>
    <property type="match status" value="1"/>
</dbReference>
<keyword evidence="1" id="KW-0678">Repressor</keyword>
<dbReference type="RefSeq" id="WP_058282471.1">
    <property type="nucleotide sequence ID" value="NZ_CYUD01000008.1"/>
</dbReference>
<evidence type="ECO:0000313" key="8">
    <source>
        <dbReference type="Proteomes" id="UP000051260"/>
    </source>
</evidence>
<evidence type="ECO:0000256" key="5">
    <source>
        <dbReference type="SAM" id="Coils"/>
    </source>
</evidence>
<dbReference type="InterPro" id="IPR009061">
    <property type="entry name" value="DNA-bd_dom_put_sf"/>
</dbReference>
<dbReference type="InterPro" id="IPR000551">
    <property type="entry name" value="MerR-type_HTH_dom"/>
</dbReference>
<dbReference type="PROSITE" id="PS50937">
    <property type="entry name" value="HTH_MERR_2"/>
    <property type="match status" value="1"/>
</dbReference>
<dbReference type="CDD" id="cd04776">
    <property type="entry name" value="HTH_GnyR"/>
    <property type="match status" value="1"/>
</dbReference>
<evidence type="ECO:0000256" key="4">
    <source>
        <dbReference type="ARBA" id="ARBA00023163"/>
    </source>
</evidence>
<proteinExistence type="predicted"/>
<keyword evidence="3" id="KW-0238">DNA-binding</keyword>
<evidence type="ECO:0000256" key="1">
    <source>
        <dbReference type="ARBA" id="ARBA00022491"/>
    </source>
</evidence>
<dbReference type="AlphaFoldDB" id="A0A0P1ICY8"/>
<gene>
    <name evidence="7" type="primary">hmrR_1</name>
    <name evidence="7" type="ORF">RUE5091_02794</name>
</gene>
<evidence type="ECO:0000313" key="7">
    <source>
        <dbReference type="EMBL" id="CUK06020.1"/>
    </source>
</evidence>
<dbReference type="GO" id="GO:0003677">
    <property type="term" value="F:DNA binding"/>
    <property type="evidence" value="ECO:0007669"/>
    <property type="project" value="UniProtKB-KW"/>
</dbReference>
<feature type="domain" description="HTH merR-type" evidence="6">
    <location>
        <begin position="16"/>
        <end position="72"/>
    </location>
</feature>
<dbReference type="SUPFAM" id="SSF46955">
    <property type="entry name" value="Putative DNA-binding domain"/>
    <property type="match status" value="1"/>
</dbReference>
<evidence type="ECO:0000256" key="2">
    <source>
        <dbReference type="ARBA" id="ARBA00023015"/>
    </source>
</evidence>
<dbReference type="Proteomes" id="UP000051260">
    <property type="component" value="Unassembled WGS sequence"/>
</dbReference>
<organism evidence="7 8">
    <name type="scientific">Ruegeria denitrificans</name>
    <dbReference type="NCBI Taxonomy" id="1715692"/>
    <lineage>
        <taxon>Bacteria</taxon>
        <taxon>Pseudomonadati</taxon>
        <taxon>Pseudomonadota</taxon>
        <taxon>Alphaproteobacteria</taxon>
        <taxon>Rhodobacterales</taxon>
        <taxon>Roseobacteraceae</taxon>
        <taxon>Ruegeria</taxon>
    </lineage>
</organism>
<dbReference type="OrthoDB" id="9803659at2"/>
<keyword evidence="4" id="KW-0804">Transcription</keyword>
<evidence type="ECO:0000256" key="3">
    <source>
        <dbReference type="ARBA" id="ARBA00023125"/>
    </source>
</evidence>
<feature type="coiled-coil region" evidence="5">
    <location>
        <begin position="93"/>
        <end position="120"/>
    </location>
</feature>
<protein>
    <submittedName>
        <fullName evidence="7">Copper export regulator</fullName>
    </submittedName>
</protein>
<reference evidence="8" key="1">
    <citation type="submission" date="2015-09" db="EMBL/GenBank/DDBJ databases">
        <authorList>
            <person name="Rodrigo-Torres L."/>
            <person name="Arahal D.R."/>
        </authorList>
    </citation>
    <scope>NUCLEOTIDE SEQUENCE [LARGE SCALE GENOMIC DNA]</scope>
    <source>
        <strain evidence="8">CECT 5091</strain>
    </source>
</reference>
<sequence>MTDNRLSLNEMCDEFDVTKRTLRYYEYIELLQPEREGRSRYYGPRECARMKLILRGRLFGFSLEEIRQWLLIYEDQGNQAQMAEFIKLADRQMPELIKQRQQLDEAMEELQRLRDQTVKSLG</sequence>
<dbReference type="InterPro" id="IPR047057">
    <property type="entry name" value="MerR_fam"/>
</dbReference>
<keyword evidence="8" id="KW-1185">Reference proteome</keyword>
<dbReference type="Gene3D" id="1.10.1660.10">
    <property type="match status" value="1"/>
</dbReference>
<dbReference type="PANTHER" id="PTHR30204">
    <property type="entry name" value="REDOX-CYCLING DRUG-SENSING TRANSCRIPTIONAL ACTIVATOR SOXR"/>
    <property type="match status" value="1"/>
</dbReference>
<dbReference type="PANTHER" id="PTHR30204:SF69">
    <property type="entry name" value="MERR-FAMILY TRANSCRIPTIONAL REGULATOR"/>
    <property type="match status" value="1"/>
</dbReference>
<accession>A0A0P1ICY8</accession>
<keyword evidence="5" id="KW-0175">Coiled coil</keyword>
<dbReference type="GO" id="GO:0003700">
    <property type="term" value="F:DNA-binding transcription factor activity"/>
    <property type="evidence" value="ECO:0007669"/>
    <property type="project" value="InterPro"/>
</dbReference>
<name>A0A0P1ICY8_9RHOB</name>
<dbReference type="EMBL" id="CYUD01000008">
    <property type="protein sequence ID" value="CUK06020.1"/>
    <property type="molecule type" value="Genomic_DNA"/>
</dbReference>